<comment type="caution">
    <text evidence="1">The sequence shown here is derived from an EMBL/GenBank/DDBJ whole genome shotgun (WGS) entry which is preliminary data.</text>
</comment>
<proteinExistence type="predicted"/>
<organism evidence="1 2">
    <name type="scientific">Ochrobactrum quorumnocens</name>
    <dbReference type="NCBI Taxonomy" id="271865"/>
    <lineage>
        <taxon>Bacteria</taxon>
        <taxon>Pseudomonadati</taxon>
        <taxon>Pseudomonadota</taxon>
        <taxon>Alphaproteobacteria</taxon>
        <taxon>Hyphomicrobiales</taxon>
        <taxon>Brucellaceae</taxon>
        <taxon>Brucella/Ochrobactrum group</taxon>
        <taxon>Ochrobactrum</taxon>
    </lineage>
</organism>
<evidence type="ECO:0000313" key="2">
    <source>
        <dbReference type="Proteomes" id="UP000327108"/>
    </source>
</evidence>
<keyword evidence="2" id="KW-1185">Reference proteome</keyword>
<accession>A0A5N1K1K3</accession>
<evidence type="ECO:0000313" key="1">
    <source>
        <dbReference type="EMBL" id="KAA9370262.1"/>
    </source>
</evidence>
<name>A0A5N1K1K3_9HYPH</name>
<protein>
    <submittedName>
        <fullName evidence="1">Uncharacterized protein</fullName>
    </submittedName>
</protein>
<gene>
    <name evidence="1" type="ORF">F3W84_04695</name>
</gene>
<reference evidence="1 2" key="1">
    <citation type="submission" date="2019-09" db="EMBL/GenBank/DDBJ databases">
        <title>Biological control of the noxious weed angled onion (Allium triquetrum) thwarted by endophytic bacteria in Victoria, Australia.</title>
        <authorList>
            <person name="Tehranchian P."/>
            <person name="Adair R.J."/>
            <person name="Van T.H."/>
            <person name="Morrison P.D."/>
            <person name="Williams H."/>
            <person name="Lawrie A.C."/>
        </authorList>
    </citation>
    <scope>NUCLEOTIDE SEQUENCE [LARGE SCALE GENOMIC DNA]</scope>
    <source>
        <strain evidence="1 2">RPTAtOch1</strain>
    </source>
</reference>
<sequence length="59" mass="6387">MSSEGGKYAHVRFTEDFDWKPLPQVTIAYKAGWFGLVTTPCATAAIEANKAVGLTTPNK</sequence>
<dbReference type="AlphaFoldDB" id="A0A5N1K1K3"/>
<dbReference type="EMBL" id="VYXQ01000003">
    <property type="protein sequence ID" value="KAA9370262.1"/>
    <property type="molecule type" value="Genomic_DNA"/>
</dbReference>
<dbReference type="Proteomes" id="UP000327108">
    <property type="component" value="Unassembled WGS sequence"/>
</dbReference>